<organism evidence="2 3">
    <name type="scientific">Clostridium perfringens B str. ATCC 3626</name>
    <dbReference type="NCBI Taxonomy" id="451754"/>
    <lineage>
        <taxon>Bacteria</taxon>
        <taxon>Bacillati</taxon>
        <taxon>Bacillota</taxon>
        <taxon>Clostridia</taxon>
        <taxon>Eubacteriales</taxon>
        <taxon>Clostridiaceae</taxon>
        <taxon>Clostridium</taxon>
    </lineage>
</organism>
<proteinExistence type="predicted"/>
<name>A0AAV3BNG5_CLOPF</name>
<gene>
    <name evidence="2" type="ORF">AC1_A0318</name>
</gene>
<comment type="caution">
    <text evidence="2">The sequence shown here is derived from an EMBL/GenBank/DDBJ whole genome shotgun (WGS) entry which is preliminary data.</text>
</comment>
<accession>A0AAV3BNG5</accession>
<evidence type="ECO:0000256" key="1">
    <source>
        <dbReference type="SAM" id="Coils"/>
    </source>
</evidence>
<dbReference type="EMBL" id="ABDV01000065">
    <property type="protein sequence ID" value="EDT22136.1"/>
    <property type="molecule type" value="Genomic_DNA"/>
</dbReference>
<protein>
    <submittedName>
        <fullName evidence="2">Uncharacterized protein</fullName>
    </submittedName>
</protein>
<sequence>MINLTYEDALTAIDKLINELESIKENKEFKIKNITERYLIIDALALLEKKLDEELREKLEKNIQLM</sequence>
<dbReference type="AlphaFoldDB" id="A0AAV3BNG5"/>
<feature type="coiled-coil region" evidence="1">
    <location>
        <begin position="6"/>
        <end position="64"/>
    </location>
</feature>
<evidence type="ECO:0000313" key="2">
    <source>
        <dbReference type="EMBL" id="EDT22136.1"/>
    </source>
</evidence>
<reference evidence="2 3" key="1">
    <citation type="submission" date="2007-07" db="EMBL/GenBank/DDBJ databases">
        <title>Annotation of Clostridium perfringens B str. ATCC 3626.</title>
        <authorList>
            <person name="Paulsen I."/>
            <person name="Sebastian Y."/>
        </authorList>
    </citation>
    <scope>NUCLEOTIDE SEQUENCE [LARGE SCALE GENOMIC DNA]</scope>
    <source>
        <strain evidence="3">B str. ATCC 3626</strain>
    </source>
</reference>
<evidence type="ECO:0000313" key="3">
    <source>
        <dbReference type="Proteomes" id="UP000004342"/>
    </source>
</evidence>
<dbReference type="Proteomes" id="UP000004342">
    <property type="component" value="Unassembled WGS sequence"/>
</dbReference>
<keyword evidence="1" id="KW-0175">Coiled coil</keyword>
<dbReference type="RefSeq" id="WP_003460852.1">
    <property type="nucleotide sequence ID" value="NZ_ABDV01000065.1"/>
</dbReference>